<name>A7SWW5_NEMVE</name>
<accession>A7SWW5</accession>
<dbReference type="eggNOG" id="KOG0118">
    <property type="taxonomic scope" value="Eukaryota"/>
</dbReference>
<dbReference type="EMBL" id="DS469870">
    <property type="protein sequence ID" value="EDO31802.1"/>
    <property type="molecule type" value="Genomic_DNA"/>
</dbReference>
<reference evidence="4 5" key="1">
    <citation type="journal article" date="2007" name="Science">
        <title>Sea anemone genome reveals ancestral eumetazoan gene repertoire and genomic organization.</title>
        <authorList>
            <person name="Putnam N.H."/>
            <person name="Srivastava M."/>
            <person name="Hellsten U."/>
            <person name="Dirks B."/>
            <person name="Chapman J."/>
            <person name="Salamov A."/>
            <person name="Terry A."/>
            <person name="Shapiro H."/>
            <person name="Lindquist E."/>
            <person name="Kapitonov V.V."/>
            <person name="Jurka J."/>
            <person name="Genikhovich G."/>
            <person name="Grigoriev I.V."/>
            <person name="Lucas S.M."/>
            <person name="Steele R.E."/>
            <person name="Finnerty J.R."/>
            <person name="Technau U."/>
            <person name="Martindale M.Q."/>
            <person name="Rokhsar D.S."/>
        </authorList>
    </citation>
    <scope>NUCLEOTIDE SEQUENCE [LARGE SCALE GENOMIC DNA]</scope>
    <source>
        <strain evidence="5">CH2 X CH6</strain>
    </source>
</reference>
<dbReference type="PANTHER" id="PTHR11176:SF57">
    <property type="entry name" value="PROTEIN BOULE"/>
    <property type="match status" value="1"/>
</dbReference>
<keyword evidence="1 2" id="KW-0694">RNA-binding</keyword>
<dbReference type="Gene3D" id="3.30.70.330">
    <property type="match status" value="1"/>
</dbReference>
<dbReference type="PROSITE" id="PS50102">
    <property type="entry name" value="RRM"/>
    <property type="match status" value="1"/>
</dbReference>
<proteinExistence type="predicted"/>
<evidence type="ECO:0000256" key="1">
    <source>
        <dbReference type="ARBA" id="ARBA00022884"/>
    </source>
</evidence>
<dbReference type="Proteomes" id="UP000001593">
    <property type="component" value="Unassembled WGS sequence"/>
</dbReference>
<dbReference type="AlphaFoldDB" id="A7SWW5"/>
<feature type="domain" description="RRM" evidence="3">
    <location>
        <begin position="8"/>
        <end position="65"/>
    </location>
</feature>
<evidence type="ECO:0000313" key="4">
    <source>
        <dbReference type="EMBL" id="EDO31802.1"/>
    </source>
</evidence>
<dbReference type="InterPro" id="IPR000504">
    <property type="entry name" value="RRM_dom"/>
</dbReference>
<organism evidence="4 5">
    <name type="scientific">Nematostella vectensis</name>
    <name type="common">Starlet sea anemone</name>
    <dbReference type="NCBI Taxonomy" id="45351"/>
    <lineage>
        <taxon>Eukaryota</taxon>
        <taxon>Metazoa</taxon>
        <taxon>Cnidaria</taxon>
        <taxon>Anthozoa</taxon>
        <taxon>Hexacorallia</taxon>
        <taxon>Actiniaria</taxon>
        <taxon>Edwardsiidae</taxon>
        <taxon>Nematostella</taxon>
    </lineage>
</organism>
<protein>
    <recommendedName>
        <fullName evidence="3">RRM domain-containing protein</fullName>
    </recommendedName>
</protein>
<dbReference type="GO" id="GO:0003723">
    <property type="term" value="F:RNA binding"/>
    <property type="evidence" value="ECO:0007669"/>
    <property type="project" value="UniProtKB-UniRule"/>
</dbReference>
<gene>
    <name evidence="4" type="ORF">NEMVEDRAFT_v1g135888</name>
</gene>
<feature type="non-terminal residue" evidence="4">
    <location>
        <position position="65"/>
    </location>
</feature>
<evidence type="ECO:0000313" key="5">
    <source>
        <dbReference type="Proteomes" id="UP000001593"/>
    </source>
</evidence>
<dbReference type="PhylomeDB" id="A7SWW5"/>
<sequence>MGDQDISKRIFVKGFNRETTESELRAFFEEYGVVKESKIVRDKHGVSKGYAFITFESQEVADGLR</sequence>
<dbReference type="InterPro" id="IPR035979">
    <property type="entry name" value="RBD_domain_sf"/>
</dbReference>
<dbReference type="HOGENOM" id="CLU_2856347_0_0_1"/>
<dbReference type="STRING" id="45351.A7SWW5"/>
<dbReference type="SUPFAM" id="SSF54928">
    <property type="entry name" value="RNA-binding domain, RBD"/>
    <property type="match status" value="1"/>
</dbReference>
<dbReference type="InterPro" id="IPR012677">
    <property type="entry name" value="Nucleotide-bd_a/b_plait_sf"/>
</dbReference>
<dbReference type="SMART" id="SM00360">
    <property type="entry name" value="RRM"/>
    <property type="match status" value="1"/>
</dbReference>
<dbReference type="InParanoid" id="A7SWW5"/>
<keyword evidence="5" id="KW-1185">Reference proteome</keyword>
<dbReference type="PANTHER" id="PTHR11176">
    <property type="entry name" value="BOULE-RELATED"/>
    <property type="match status" value="1"/>
</dbReference>
<dbReference type="Pfam" id="PF00076">
    <property type="entry name" value="RRM_1"/>
    <property type="match status" value="1"/>
</dbReference>
<evidence type="ECO:0000256" key="2">
    <source>
        <dbReference type="PROSITE-ProRule" id="PRU00176"/>
    </source>
</evidence>
<evidence type="ECO:0000259" key="3">
    <source>
        <dbReference type="PROSITE" id="PS50102"/>
    </source>
</evidence>